<comment type="subcellular location">
    <subcellularLocation>
        <location evidence="2">Cytoplasm</location>
    </subcellularLocation>
</comment>
<comment type="domain">
    <text evidence="2">A Gly-cisPro motif from one monomer fits into the active site of the other monomer to allow specific chiral rejection of L-amino acids.</text>
</comment>
<dbReference type="InterPro" id="IPR023509">
    <property type="entry name" value="DTD-like_sf"/>
</dbReference>
<comment type="function">
    <text evidence="2">An aminoacyl-tRNA editing enzyme that deacylates mischarged D-aminoacyl-tRNAs. Also deacylates mischarged glycyl-tRNA(Ala), protecting cells against glycine mischarging by AlaRS. Acts via tRNA-based rather than protein-based catalysis; rejects L-amino acids rather than detecting D-amino acids in the active site. By recycling D-aminoacyl-tRNA to D-amino acids and free tRNA molecules, this enzyme counteracts the toxicity associated with the formation of D-aminoacyl-tRNA entities in vivo and helps enforce protein L-homochirality.</text>
</comment>
<dbReference type="GO" id="GO:0019478">
    <property type="term" value="P:D-amino acid catabolic process"/>
    <property type="evidence" value="ECO:0007669"/>
    <property type="project" value="UniProtKB-UniRule"/>
</dbReference>
<dbReference type="GO" id="GO:0106026">
    <property type="term" value="F:Gly-tRNA(Ala) deacylase activity"/>
    <property type="evidence" value="ECO:0007669"/>
    <property type="project" value="UniProtKB-UniRule"/>
</dbReference>
<dbReference type="FunFam" id="3.50.80.10:FF:000001">
    <property type="entry name" value="D-aminoacyl-tRNA deacylase"/>
    <property type="match status" value="1"/>
</dbReference>
<dbReference type="PANTHER" id="PTHR10472">
    <property type="entry name" value="D-TYROSYL-TRNA TYR DEACYLASE"/>
    <property type="match status" value="1"/>
</dbReference>
<protein>
    <recommendedName>
        <fullName evidence="2">D-aminoacyl-tRNA deacylase</fullName>
        <shortName evidence="2">DTD</shortName>
        <ecNumber evidence="2">3.1.1.96</ecNumber>
    </recommendedName>
    <alternativeName>
        <fullName evidence="2">Gly-tRNA(Ala) deacylase</fullName>
        <ecNumber evidence="2">3.1.1.-</ecNumber>
    </alternativeName>
</protein>
<evidence type="ECO:0000313" key="3">
    <source>
        <dbReference type="EMBL" id="VYT02375.1"/>
    </source>
</evidence>
<evidence type="ECO:0000256" key="2">
    <source>
        <dbReference type="HAMAP-Rule" id="MF_00518"/>
    </source>
</evidence>
<accession>A0A6N2T9N9</accession>
<dbReference type="SUPFAM" id="SSF69500">
    <property type="entry name" value="DTD-like"/>
    <property type="match status" value="1"/>
</dbReference>
<dbReference type="EMBL" id="CACRSQ010000003">
    <property type="protein sequence ID" value="VYT02375.1"/>
    <property type="molecule type" value="Genomic_DNA"/>
</dbReference>
<keyword evidence="2 3" id="KW-0378">Hydrolase</keyword>
<dbReference type="GO" id="GO:0005737">
    <property type="term" value="C:cytoplasm"/>
    <property type="evidence" value="ECO:0007669"/>
    <property type="project" value="UniProtKB-SubCell"/>
</dbReference>
<dbReference type="EC" id="3.1.1.96" evidence="2"/>
<dbReference type="PANTHER" id="PTHR10472:SF5">
    <property type="entry name" value="D-AMINOACYL-TRNA DEACYLASE 1"/>
    <property type="match status" value="1"/>
</dbReference>
<sequence length="157" mass="17575">MEIDRKREHMKFVIQRVSHAKVDADHKTVGSIDRGFLVLIGVGQNDTRETADKLIKKMVGLRIFDDENGKTNLALKDVDGSLLLVSQFTLYADCRKGNRPSFINAGKPDLAEELYEYIISECRKKVPKVETGIFGAEMEVTLANDGPFTIILDSEDS</sequence>
<keyword evidence="2" id="KW-0963">Cytoplasm</keyword>
<dbReference type="Gene3D" id="3.50.80.10">
    <property type="entry name" value="D-tyrosyl-tRNA(Tyr) deacylase"/>
    <property type="match status" value="1"/>
</dbReference>
<dbReference type="GO" id="GO:0051500">
    <property type="term" value="F:D-tyrosyl-tRNA(Tyr) deacylase activity"/>
    <property type="evidence" value="ECO:0007669"/>
    <property type="project" value="TreeGrafter"/>
</dbReference>
<dbReference type="AlphaFoldDB" id="A0A6N2T9N9"/>
<dbReference type="GO" id="GO:0043908">
    <property type="term" value="F:Ser(Gly)-tRNA(Ala) hydrolase activity"/>
    <property type="evidence" value="ECO:0007669"/>
    <property type="project" value="UniProtKB-UniRule"/>
</dbReference>
<dbReference type="EC" id="3.1.1.-" evidence="2"/>
<reference evidence="3" key="1">
    <citation type="submission" date="2019-11" db="EMBL/GenBank/DDBJ databases">
        <authorList>
            <person name="Feng L."/>
        </authorList>
    </citation>
    <scope>NUCLEOTIDE SEQUENCE</scope>
    <source>
        <strain evidence="3">AcaccaeLFYP115</strain>
    </source>
</reference>
<keyword evidence="2" id="KW-0820">tRNA-binding</keyword>
<feature type="short sequence motif" description="Gly-cisPro motif, important for rejection of L-amino acids" evidence="2">
    <location>
        <begin position="146"/>
        <end position="147"/>
    </location>
</feature>
<dbReference type="GO" id="GO:0000049">
    <property type="term" value="F:tRNA binding"/>
    <property type="evidence" value="ECO:0007669"/>
    <property type="project" value="UniProtKB-UniRule"/>
</dbReference>
<comment type="catalytic activity">
    <reaction evidence="2">
        <text>a D-aminoacyl-tRNA + H2O = a tRNA + a D-alpha-amino acid + H(+)</text>
        <dbReference type="Rhea" id="RHEA:13953"/>
        <dbReference type="Rhea" id="RHEA-COMP:10123"/>
        <dbReference type="Rhea" id="RHEA-COMP:10124"/>
        <dbReference type="ChEBI" id="CHEBI:15377"/>
        <dbReference type="ChEBI" id="CHEBI:15378"/>
        <dbReference type="ChEBI" id="CHEBI:59871"/>
        <dbReference type="ChEBI" id="CHEBI:78442"/>
        <dbReference type="ChEBI" id="CHEBI:79333"/>
        <dbReference type="EC" id="3.1.1.96"/>
    </reaction>
</comment>
<dbReference type="Pfam" id="PF02580">
    <property type="entry name" value="Tyr_Deacylase"/>
    <property type="match status" value="1"/>
</dbReference>
<organism evidence="3">
    <name type="scientific">Anaerostipes caccae</name>
    <dbReference type="NCBI Taxonomy" id="105841"/>
    <lineage>
        <taxon>Bacteria</taxon>
        <taxon>Bacillati</taxon>
        <taxon>Bacillota</taxon>
        <taxon>Clostridia</taxon>
        <taxon>Lachnospirales</taxon>
        <taxon>Lachnospiraceae</taxon>
        <taxon>Anaerostipes</taxon>
    </lineage>
</organism>
<dbReference type="InterPro" id="IPR003732">
    <property type="entry name" value="Daa-tRNA_deacyls_DTD"/>
</dbReference>
<dbReference type="CDD" id="cd00563">
    <property type="entry name" value="Dtyr_deacylase"/>
    <property type="match status" value="1"/>
</dbReference>
<dbReference type="HAMAP" id="MF_00518">
    <property type="entry name" value="Deacylase_Dtd"/>
    <property type="match status" value="1"/>
</dbReference>
<evidence type="ECO:0000256" key="1">
    <source>
        <dbReference type="ARBA" id="ARBA00009673"/>
    </source>
</evidence>
<comment type="subunit">
    <text evidence="2">Homodimer.</text>
</comment>
<keyword evidence="2" id="KW-0694">RNA-binding</keyword>
<comment type="similarity">
    <text evidence="1 2">Belongs to the DTD family.</text>
</comment>
<name>A0A6N2T9N9_9FIRM</name>
<dbReference type="NCBIfam" id="TIGR00256">
    <property type="entry name" value="D-aminoacyl-tRNA deacylase"/>
    <property type="match status" value="1"/>
</dbReference>
<gene>
    <name evidence="2 3" type="primary">dtd</name>
    <name evidence="3" type="ORF">ACLFYP115_01339</name>
</gene>
<proteinExistence type="inferred from homology"/>
<comment type="catalytic activity">
    <reaction evidence="2">
        <text>glycyl-tRNA(Ala) + H2O = tRNA(Ala) + glycine + H(+)</text>
        <dbReference type="Rhea" id="RHEA:53744"/>
        <dbReference type="Rhea" id="RHEA-COMP:9657"/>
        <dbReference type="Rhea" id="RHEA-COMP:13640"/>
        <dbReference type="ChEBI" id="CHEBI:15377"/>
        <dbReference type="ChEBI" id="CHEBI:15378"/>
        <dbReference type="ChEBI" id="CHEBI:57305"/>
        <dbReference type="ChEBI" id="CHEBI:78442"/>
        <dbReference type="ChEBI" id="CHEBI:78522"/>
    </reaction>
</comment>